<organism evidence="2 3">
    <name type="scientific">Bradyrhizobium retamae</name>
    <dbReference type="NCBI Taxonomy" id="1300035"/>
    <lineage>
        <taxon>Bacteria</taxon>
        <taxon>Pseudomonadati</taxon>
        <taxon>Pseudomonadota</taxon>
        <taxon>Alphaproteobacteria</taxon>
        <taxon>Hyphomicrobiales</taxon>
        <taxon>Nitrobacteraceae</taxon>
        <taxon>Bradyrhizobium</taxon>
    </lineage>
</organism>
<evidence type="ECO:0000313" key="2">
    <source>
        <dbReference type="EMBL" id="KRR20358.1"/>
    </source>
</evidence>
<feature type="region of interest" description="Disordered" evidence="1">
    <location>
        <begin position="528"/>
        <end position="547"/>
    </location>
</feature>
<reference evidence="2 3" key="1">
    <citation type="submission" date="2014-03" db="EMBL/GenBank/DDBJ databases">
        <title>Bradyrhizobium valentinum sp. nov., isolated from effective nodules of Lupinus mariae-josephae, a lupine endemic of basic-lime soils in Eastern Spain.</title>
        <authorList>
            <person name="Duran D."/>
            <person name="Rey L."/>
            <person name="Navarro A."/>
            <person name="Busquets A."/>
            <person name="Imperial J."/>
            <person name="Ruiz-Argueso T."/>
        </authorList>
    </citation>
    <scope>NUCLEOTIDE SEQUENCE [LARGE SCALE GENOMIC DNA]</scope>
    <source>
        <strain evidence="2 3">Ro19</strain>
    </source>
</reference>
<keyword evidence="3" id="KW-1185">Reference proteome</keyword>
<evidence type="ECO:0000313" key="3">
    <source>
        <dbReference type="Proteomes" id="UP000052023"/>
    </source>
</evidence>
<comment type="caution">
    <text evidence="2">The sequence shown here is derived from an EMBL/GenBank/DDBJ whole genome shotgun (WGS) entry which is preliminary data.</text>
</comment>
<evidence type="ECO:0000256" key="1">
    <source>
        <dbReference type="SAM" id="MobiDB-lite"/>
    </source>
</evidence>
<dbReference type="SUPFAM" id="SSF48239">
    <property type="entry name" value="Terpenoid cyclases/Protein prenyltransferases"/>
    <property type="match status" value="1"/>
</dbReference>
<name>A0A0R3MT61_9BRAD</name>
<gene>
    <name evidence="2" type="ORF">CQ13_32460</name>
</gene>
<protein>
    <submittedName>
        <fullName evidence="2">Uncharacterized protein</fullName>
    </submittedName>
</protein>
<accession>A0A0R3MT61</accession>
<dbReference type="Gene3D" id="1.50.10.100">
    <property type="entry name" value="Chondroitin AC/alginate lyase"/>
    <property type="match status" value="1"/>
</dbReference>
<dbReference type="InterPro" id="IPR008929">
    <property type="entry name" value="Chondroitin_lyas"/>
</dbReference>
<dbReference type="AlphaFoldDB" id="A0A0R3MT61"/>
<dbReference type="Proteomes" id="UP000052023">
    <property type="component" value="Unassembled WGS sequence"/>
</dbReference>
<sequence>MDNSDSYLAAIWPLLGRALSGLDAEPTSPTHGSFDRTWWCWKFTDFSATRFQEGAHVLSWLASSPRSPAPVEARGRMTELAGGALRFWTRLQHSDGSFDEAYPFERSLAATAFTGFYLGIALERIRDRVDPATELKTLSSIERGATWLANNGEHHGILSNHLAASAAALQVAGDVIGTDKFKVARDRYLGVIYKHQHPDEGWMKEYGGADPGYQSHGMFYLAEIERRTGDKELFGRLIRASDFVSWFAHPDGSLGGEYASRGTKFAYPAAFEMLAARVPSSAAVAKHMREKLSAGRGVGAQEMDAWNQFPLLNNLLFAADAAGDLSHAAELPWRTPGAVAVFADAGLAIANANNRIVAMGGQMGGSVKLFAMTGALIYEDCGYAVASPKGFVISQGEGSCQIETDPERLLHVDVETSFRGIPSMRFDPWRFVAFRLFTTTLGRFPAVSRWLKDLLVTTLIRKKKSHPGRLHRRISVAKDGKITIEDRITGVSGAPVPVPRHVPFHMGSSRYADFEDWCGAHVACTPAKPLSEGSQESPNYHRHIALT</sequence>
<dbReference type="EMBL" id="LLYA01000178">
    <property type="protein sequence ID" value="KRR20358.1"/>
    <property type="molecule type" value="Genomic_DNA"/>
</dbReference>
<dbReference type="RefSeq" id="WP_057846173.1">
    <property type="nucleotide sequence ID" value="NZ_LLYA01000178.1"/>
</dbReference>
<proteinExistence type="predicted"/>
<dbReference type="OrthoDB" id="5493458at2"/>
<dbReference type="InterPro" id="IPR008930">
    <property type="entry name" value="Terpenoid_cyclase/PrenylTrfase"/>
</dbReference>